<dbReference type="GeneID" id="31845518"/>
<dbReference type="RefSeq" id="WP_024096550.1">
    <property type="nucleotide sequence ID" value="NZ_CP010588.1"/>
</dbReference>
<reference evidence="2 3" key="1">
    <citation type="journal article" date="2017" name="Front. Microbiol.">
        <title>Phaeobacter piscinae sp. nov., a species of the Roseobacter group and potential aquaculture probiont.</title>
        <authorList>
            <person name="Sonnenschein E.C."/>
            <person name="Phippen C.B.W."/>
            <person name="Nielsen K.F."/>
            <person name="Mateiu R.V."/>
            <person name="Melchiorsen J."/>
            <person name="Gram L."/>
            <person name="Overmann J."/>
            <person name="Freese H.M."/>
        </authorList>
    </citation>
    <scope>NUCLEOTIDE SEQUENCE [LARGE SCALE GENOMIC DNA]</scope>
    <source>
        <strain evidence="2 3">P63</strain>
    </source>
</reference>
<evidence type="ECO:0000313" key="2">
    <source>
        <dbReference type="EMBL" id="ATF05163.1"/>
    </source>
</evidence>
<dbReference type="InterPro" id="IPR006680">
    <property type="entry name" value="Amidohydro-rel"/>
</dbReference>
<evidence type="ECO:0000313" key="3">
    <source>
        <dbReference type="Proteomes" id="UP000217545"/>
    </source>
</evidence>
<sequence length="259" mass="28702">MVHFDCHAHVYEKITATPGARYVPKSPAPLEVWKNNLSEHGFTGGVIVQVSFLGTDNSELCSALSKLDKTRFAGVGVVDLDVDDAELDQLVTAGIRGIRWNLVRGKAVPDVTQPVVQAFFQKLRARGLHLEVHLEGPRLAPHLSSLIDQGINLVIDHYGLPSDPRPDADPFINAVKVLPTRCNLYLKFAAHYRTNFSVTPHAKALLDLLDDNRVVWGSDWPHTQHEASTRYTDTFQAFPQARDFLDSTAAEALYGISIE</sequence>
<dbReference type="Pfam" id="PF04909">
    <property type="entry name" value="Amidohydro_2"/>
    <property type="match status" value="1"/>
</dbReference>
<keyword evidence="2" id="KW-0378">Hydrolase</keyword>
<accession>A0AAD0EC80</accession>
<organism evidence="2 3">
    <name type="scientific">Phaeobacter gallaeciensis</name>
    <dbReference type="NCBI Taxonomy" id="60890"/>
    <lineage>
        <taxon>Bacteria</taxon>
        <taxon>Pseudomonadati</taxon>
        <taxon>Pseudomonadota</taxon>
        <taxon>Alphaproteobacteria</taxon>
        <taxon>Rhodobacterales</taxon>
        <taxon>Roseobacteraceae</taxon>
        <taxon>Phaeobacter</taxon>
    </lineage>
</organism>
<feature type="domain" description="Amidohydrolase-related" evidence="1">
    <location>
        <begin position="5"/>
        <end position="250"/>
    </location>
</feature>
<dbReference type="SUPFAM" id="SSF51556">
    <property type="entry name" value="Metallo-dependent hydrolases"/>
    <property type="match status" value="1"/>
</dbReference>
<dbReference type="PANTHER" id="PTHR35563">
    <property type="entry name" value="BARREL METAL-DEPENDENT HYDROLASE, PUTATIVE (AFU_ORTHOLOGUE AFUA_1G16240)-RELATED"/>
    <property type="match status" value="1"/>
</dbReference>
<protein>
    <submittedName>
        <fullName evidence="2">Metal-dependent hydrolase of the TIM-barrel fold protein</fullName>
    </submittedName>
</protein>
<dbReference type="Gene3D" id="3.20.20.140">
    <property type="entry name" value="Metal-dependent hydrolases"/>
    <property type="match status" value="1"/>
</dbReference>
<dbReference type="AlphaFoldDB" id="A0AAD0EC80"/>
<dbReference type="InterPro" id="IPR032466">
    <property type="entry name" value="Metal_Hydrolase"/>
</dbReference>
<dbReference type="EMBL" id="CP010784">
    <property type="protein sequence ID" value="ATF05163.1"/>
    <property type="molecule type" value="Genomic_DNA"/>
</dbReference>
<proteinExistence type="predicted"/>
<name>A0AAD0EC80_9RHOB</name>
<dbReference type="GO" id="GO:0016787">
    <property type="term" value="F:hydrolase activity"/>
    <property type="evidence" value="ECO:0007669"/>
    <property type="project" value="UniProtKB-KW"/>
</dbReference>
<dbReference type="InterPro" id="IPR052358">
    <property type="entry name" value="Aro_Compnd_Degr_Hydrolases"/>
</dbReference>
<gene>
    <name evidence="2" type="ORF">PhaeoP63_01072</name>
</gene>
<dbReference type="PANTHER" id="PTHR35563:SF2">
    <property type="entry name" value="BARREL METAL-DEPENDENT HYDROLASE, PUTATIVE (AFU_ORTHOLOGUE AFUA_1G16240)-RELATED"/>
    <property type="match status" value="1"/>
</dbReference>
<dbReference type="Proteomes" id="UP000217545">
    <property type="component" value="Chromosome"/>
</dbReference>
<evidence type="ECO:0000259" key="1">
    <source>
        <dbReference type="Pfam" id="PF04909"/>
    </source>
</evidence>